<dbReference type="PANTHER" id="PTHR15493:SF9">
    <property type="entry name" value="GH14043P"/>
    <property type="match status" value="1"/>
</dbReference>
<proteinExistence type="predicted"/>
<gene>
    <name evidence="3" type="ORF">PEVE_00029920</name>
</gene>
<feature type="compositionally biased region" description="Polar residues" evidence="1">
    <location>
        <begin position="17"/>
        <end position="38"/>
    </location>
</feature>
<evidence type="ECO:0000259" key="2">
    <source>
        <dbReference type="SMART" id="SM00256"/>
    </source>
</evidence>
<dbReference type="Proteomes" id="UP001159427">
    <property type="component" value="Unassembled WGS sequence"/>
</dbReference>
<feature type="compositionally biased region" description="Basic and acidic residues" evidence="1">
    <location>
        <begin position="7"/>
        <end position="16"/>
    </location>
</feature>
<feature type="region of interest" description="Disordered" evidence="1">
    <location>
        <begin position="1"/>
        <end position="38"/>
    </location>
</feature>
<organism evidence="3 4">
    <name type="scientific">Porites evermanni</name>
    <dbReference type="NCBI Taxonomy" id="104178"/>
    <lineage>
        <taxon>Eukaryota</taxon>
        <taxon>Metazoa</taxon>
        <taxon>Cnidaria</taxon>
        <taxon>Anthozoa</taxon>
        <taxon>Hexacorallia</taxon>
        <taxon>Scleractinia</taxon>
        <taxon>Fungiina</taxon>
        <taxon>Poritidae</taxon>
        <taxon>Porites</taxon>
    </lineage>
</organism>
<feature type="domain" description="F-box" evidence="2">
    <location>
        <begin position="124"/>
        <end position="165"/>
    </location>
</feature>
<reference evidence="3 4" key="1">
    <citation type="submission" date="2022-05" db="EMBL/GenBank/DDBJ databases">
        <authorList>
            <consortium name="Genoscope - CEA"/>
            <person name="William W."/>
        </authorList>
    </citation>
    <scope>NUCLEOTIDE SEQUENCE [LARGE SCALE GENOMIC DNA]</scope>
</reference>
<feature type="region of interest" description="Disordered" evidence="1">
    <location>
        <begin position="212"/>
        <end position="248"/>
    </location>
</feature>
<dbReference type="CDD" id="cd22086">
    <property type="entry name" value="F-box_EMI"/>
    <property type="match status" value="1"/>
</dbReference>
<evidence type="ECO:0000256" key="1">
    <source>
        <dbReference type="SAM" id="MobiDB-lite"/>
    </source>
</evidence>
<dbReference type="EMBL" id="CALNXI010000421">
    <property type="protein sequence ID" value="CAH3026773.1"/>
    <property type="molecule type" value="Genomic_DNA"/>
</dbReference>
<dbReference type="PANTHER" id="PTHR15493">
    <property type="entry name" value="F-BOX ONLY PROTEIN 5 AND 43"/>
    <property type="match status" value="1"/>
</dbReference>
<dbReference type="InterPro" id="IPR001810">
    <property type="entry name" value="F-box_dom"/>
</dbReference>
<dbReference type="SUPFAM" id="SSF81383">
    <property type="entry name" value="F-box domain"/>
    <property type="match status" value="1"/>
</dbReference>
<feature type="compositionally biased region" description="Polar residues" evidence="1">
    <location>
        <begin position="221"/>
        <end position="240"/>
    </location>
</feature>
<keyword evidence="4" id="KW-1185">Reference proteome</keyword>
<comment type="caution">
    <text evidence="3">The sequence shown here is derived from an EMBL/GenBank/DDBJ whole genome shotgun (WGS) entry which is preliminary data.</text>
</comment>
<dbReference type="InterPro" id="IPR047147">
    <property type="entry name" value="FBX5_43"/>
</dbReference>
<dbReference type="Gene3D" id="2.20.25.20">
    <property type="match status" value="1"/>
</dbReference>
<accession>A0ABN8MHR6</accession>
<dbReference type="SMART" id="SM00256">
    <property type="entry name" value="FBOX"/>
    <property type="match status" value="1"/>
</dbReference>
<dbReference type="Gene3D" id="1.20.1280.50">
    <property type="match status" value="1"/>
</dbReference>
<evidence type="ECO:0000313" key="3">
    <source>
        <dbReference type="EMBL" id="CAH3026773.1"/>
    </source>
</evidence>
<protein>
    <recommendedName>
        <fullName evidence="2">F-box domain-containing protein</fullName>
    </recommendedName>
</protein>
<sequence length="328" mass="37567">MQQTGENPREKYDRSELPSSFMSPETPGNQHFGRTTPSIEASPSYASCFLTPPCSQEKVLRPTSLLAIDLQGLPKLDLELEDVDPEKSVRKGLHRSPLLPEDRIIGRLIGEEKIDFISDLKSINCQKICQKICSYLDPQDLCRFASVCSKWRTVIKQDTQNGRRWKGFLDERKRHFTLKGKENHGTPSTFKSAYPDHLTRVPLASINHNILHERRKDKSNETALRSTESQTYYSHPISRQTSDELRPCPKCTSPSNLSKITEGQCQCQKCGNMFCSVCLRETAQHTSRDQCKGLFVTPPTRTDRHLRYQKTNRDVVGSKKCKERVRRL</sequence>
<evidence type="ECO:0000313" key="4">
    <source>
        <dbReference type="Proteomes" id="UP001159427"/>
    </source>
</evidence>
<dbReference type="InterPro" id="IPR036047">
    <property type="entry name" value="F-box-like_dom_sf"/>
</dbReference>
<name>A0ABN8MHR6_9CNID</name>
<dbReference type="Pfam" id="PF12937">
    <property type="entry name" value="F-box-like"/>
    <property type="match status" value="1"/>
</dbReference>